<protein>
    <submittedName>
        <fullName evidence="5">3-oxoacyl-[acyl-carrier-protein] synthase II</fullName>
        <ecNumber evidence="5">2.3.1.179</ecNumber>
    </submittedName>
</protein>
<dbReference type="InterPro" id="IPR016039">
    <property type="entry name" value="Thiolase-like"/>
</dbReference>
<dbReference type="GO" id="GO:0004315">
    <property type="term" value="F:3-oxoacyl-[acyl-carrier-protein] synthase activity"/>
    <property type="evidence" value="ECO:0007669"/>
    <property type="project" value="UniProtKB-EC"/>
</dbReference>
<evidence type="ECO:0000256" key="2">
    <source>
        <dbReference type="ARBA" id="ARBA00022679"/>
    </source>
</evidence>
<dbReference type="InterPro" id="IPR014031">
    <property type="entry name" value="Ketoacyl_synth_C"/>
</dbReference>
<dbReference type="InterPro" id="IPR018201">
    <property type="entry name" value="Ketoacyl_synth_AS"/>
</dbReference>
<comment type="caution">
    <text evidence="5">The sequence shown here is derived from an EMBL/GenBank/DDBJ whole genome shotgun (WGS) entry which is preliminary data.</text>
</comment>
<dbReference type="Pfam" id="PF02801">
    <property type="entry name" value="Ketoacyl-synt_C"/>
    <property type="match status" value="1"/>
</dbReference>
<name>A0A7X0H6I0_9BACT</name>
<evidence type="ECO:0000256" key="1">
    <source>
        <dbReference type="ARBA" id="ARBA00008467"/>
    </source>
</evidence>
<dbReference type="Proteomes" id="UP000541810">
    <property type="component" value="Unassembled WGS sequence"/>
</dbReference>
<dbReference type="InterPro" id="IPR014030">
    <property type="entry name" value="Ketoacyl_synth_N"/>
</dbReference>
<dbReference type="SMART" id="SM00825">
    <property type="entry name" value="PKS_KS"/>
    <property type="match status" value="1"/>
</dbReference>
<comment type="similarity">
    <text evidence="1 3">Belongs to the thiolase-like superfamily. Beta-ketoacyl-ACP synthases family.</text>
</comment>
<dbReference type="Pfam" id="PF00109">
    <property type="entry name" value="ketoacyl-synt"/>
    <property type="match status" value="2"/>
</dbReference>
<keyword evidence="6" id="KW-1185">Reference proteome</keyword>
<evidence type="ECO:0000256" key="3">
    <source>
        <dbReference type="RuleBase" id="RU003694"/>
    </source>
</evidence>
<gene>
    <name evidence="5" type="ORF">HNQ40_001981</name>
</gene>
<dbReference type="SUPFAM" id="SSF53901">
    <property type="entry name" value="Thiolase-like"/>
    <property type="match status" value="2"/>
</dbReference>
<evidence type="ECO:0000313" key="6">
    <source>
        <dbReference type="Proteomes" id="UP000541810"/>
    </source>
</evidence>
<dbReference type="CDD" id="cd00834">
    <property type="entry name" value="KAS_I_II"/>
    <property type="match status" value="1"/>
</dbReference>
<dbReference type="EMBL" id="JACHGY010000001">
    <property type="protein sequence ID" value="MBB6430175.1"/>
    <property type="molecule type" value="Genomic_DNA"/>
</dbReference>
<dbReference type="PANTHER" id="PTHR11712">
    <property type="entry name" value="POLYKETIDE SYNTHASE-RELATED"/>
    <property type="match status" value="1"/>
</dbReference>
<keyword evidence="5" id="KW-0012">Acyltransferase</keyword>
<evidence type="ECO:0000313" key="5">
    <source>
        <dbReference type="EMBL" id="MBB6430175.1"/>
    </source>
</evidence>
<sequence>MASESTGIVISGAGLAISLGVGREASWEALRAGKIGLGPYTAIEDPQQADRGGGEVAQAPGVYPNPADPEEPREPAYLRFAIDEALRDAGLDPEDPSSWPYAPERCGLMLGTTLHGMTAAGKMVRQNSAAPLVDFLAPAVAARATTHLRLEGFNATTCSACSSGLGSILLAATLLRTGELDLVIAGGYDPISEYAYAGFNSLRLVDERLPRPFARDRAGMKVSEGYGIVTVERESDLQQRGGRAFLYLRGGGESADAHHLTQPVQDGSGAARAITQAMSQADTTPHDIDLIVAHATGTPDNDAAEVAALSSVFGDAMPDKPVAGLKSRLGHTLGAAGAAELIFAGLAVRDQMQPTTATTTPGDVDFENFKLSAGDSQPAAIHTTVNTSLGFGGANTCVVVSDQPAASRLVGGAHPTNEVWITGVGVIAPGCVGNEAFAAHLAEQRPAITGPVAEDDYLHLLNARRVRRLSDYVKLTLAAATLAFEDAQITEDQREAFTANCSAILGTAHGSTHYSYDYYRGIVDDGLNTANPMLFAEGVPNAGAAHLSMSFKLRGACQSIIGSRTAGLDALRLASLRIAEGQWDRAVVCAGEEHDELVDRCYAELGLPMQTCAAAVTLILESQASAEARGARCRGVVESSSQVHFNRRIALGVSGLRTLLEQQHGLGVSQAIGSHHGTWLDRVEKAAIRRSGVTMTDLSGSLAESFSAGPLAGVAAALLGGAPGSETHSTPERVAVLGTDFNGLTSCARIRLPMH</sequence>
<accession>A0A7X0H6I0</accession>
<organism evidence="5 6">
    <name type="scientific">Algisphaera agarilytica</name>
    <dbReference type="NCBI Taxonomy" id="1385975"/>
    <lineage>
        <taxon>Bacteria</taxon>
        <taxon>Pseudomonadati</taxon>
        <taxon>Planctomycetota</taxon>
        <taxon>Phycisphaerae</taxon>
        <taxon>Phycisphaerales</taxon>
        <taxon>Phycisphaeraceae</taxon>
        <taxon>Algisphaera</taxon>
    </lineage>
</organism>
<feature type="domain" description="Ketosynthase family 3 (KS3)" evidence="4">
    <location>
        <begin position="5"/>
        <end position="402"/>
    </location>
</feature>
<dbReference type="GO" id="GO:0006633">
    <property type="term" value="P:fatty acid biosynthetic process"/>
    <property type="evidence" value="ECO:0007669"/>
    <property type="project" value="InterPro"/>
</dbReference>
<dbReference type="PROSITE" id="PS52004">
    <property type="entry name" value="KS3_2"/>
    <property type="match status" value="1"/>
</dbReference>
<dbReference type="AlphaFoldDB" id="A0A7X0H6I0"/>
<dbReference type="EC" id="2.3.1.179" evidence="5"/>
<dbReference type="Gene3D" id="3.40.47.10">
    <property type="match status" value="2"/>
</dbReference>
<evidence type="ECO:0000259" key="4">
    <source>
        <dbReference type="PROSITE" id="PS52004"/>
    </source>
</evidence>
<dbReference type="InterPro" id="IPR000794">
    <property type="entry name" value="Beta-ketoacyl_synthase"/>
</dbReference>
<proteinExistence type="inferred from homology"/>
<dbReference type="InterPro" id="IPR020841">
    <property type="entry name" value="PKS_Beta-ketoAc_synthase_dom"/>
</dbReference>
<dbReference type="PANTHER" id="PTHR11712:SF336">
    <property type="entry name" value="3-OXOACYL-[ACYL-CARRIER-PROTEIN] SYNTHASE, MITOCHONDRIAL"/>
    <property type="match status" value="1"/>
</dbReference>
<keyword evidence="2 3" id="KW-0808">Transferase</keyword>
<dbReference type="RefSeq" id="WP_184677710.1">
    <property type="nucleotide sequence ID" value="NZ_JACHGY010000001.1"/>
</dbReference>
<dbReference type="PROSITE" id="PS00606">
    <property type="entry name" value="KS3_1"/>
    <property type="match status" value="1"/>
</dbReference>
<reference evidence="5 6" key="1">
    <citation type="submission" date="2020-08" db="EMBL/GenBank/DDBJ databases">
        <title>Genomic Encyclopedia of Type Strains, Phase IV (KMG-IV): sequencing the most valuable type-strain genomes for metagenomic binning, comparative biology and taxonomic classification.</title>
        <authorList>
            <person name="Goeker M."/>
        </authorList>
    </citation>
    <scope>NUCLEOTIDE SEQUENCE [LARGE SCALE GENOMIC DNA]</scope>
    <source>
        <strain evidence="5 6">DSM 103725</strain>
    </source>
</reference>